<keyword evidence="11" id="KW-1185">Reference proteome</keyword>
<protein>
    <submittedName>
        <fullName evidence="10">Spermidine/putrescine ABC transporter permease</fullName>
    </submittedName>
</protein>
<evidence type="ECO:0000313" key="10">
    <source>
        <dbReference type="EMBL" id="PKR89181.1"/>
    </source>
</evidence>
<dbReference type="Proteomes" id="UP000233491">
    <property type="component" value="Unassembled WGS sequence"/>
</dbReference>
<dbReference type="PANTHER" id="PTHR42929">
    <property type="entry name" value="INNER MEMBRANE ABC TRANSPORTER PERMEASE PROTEIN YDCU-RELATED-RELATED"/>
    <property type="match status" value="1"/>
</dbReference>
<feature type="transmembrane region" description="Helical" evidence="8">
    <location>
        <begin position="14"/>
        <end position="32"/>
    </location>
</feature>
<feature type="transmembrane region" description="Helical" evidence="8">
    <location>
        <begin position="39"/>
        <end position="58"/>
    </location>
</feature>
<gene>
    <name evidence="10" type="ORF">CXZ10_10885</name>
</gene>
<feature type="domain" description="ABC transmembrane type-1" evidence="9">
    <location>
        <begin position="68"/>
        <end position="273"/>
    </location>
</feature>
<evidence type="ECO:0000313" key="11">
    <source>
        <dbReference type="Proteomes" id="UP000233491"/>
    </source>
</evidence>
<keyword evidence="4" id="KW-1003">Cell membrane</keyword>
<dbReference type="EMBL" id="PJNW01000007">
    <property type="protein sequence ID" value="PKR89181.1"/>
    <property type="molecule type" value="Genomic_DNA"/>
</dbReference>
<dbReference type="PANTHER" id="PTHR42929:SF1">
    <property type="entry name" value="INNER MEMBRANE ABC TRANSPORTER PERMEASE PROTEIN YDCU-RELATED"/>
    <property type="match status" value="1"/>
</dbReference>
<name>A0A1I4UHA2_9HYPH</name>
<evidence type="ECO:0000256" key="1">
    <source>
        <dbReference type="ARBA" id="ARBA00004651"/>
    </source>
</evidence>
<evidence type="ECO:0000256" key="5">
    <source>
        <dbReference type="ARBA" id="ARBA00022692"/>
    </source>
</evidence>
<reference evidence="10 11" key="1">
    <citation type="submission" date="2017-12" db="EMBL/GenBank/DDBJ databases">
        <title>Anaerobic carbon monoxide metabolism by Pleomorphomonas carboxyditropha sp. nov., a new mesophilic hydrogenogenic carboxidotroph.</title>
        <authorList>
            <person name="Esquivel-Elizondo S."/>
            <person name="Krajmalnik-Brown R."/>
        </authorList>
    </citation>
    <scope>NUCLEOTIDE SEQUENCE [LARGE SCALE GENOMIC DNA]</scope>
    <source>
        <strain evidence="10 11">R5-392</strain>
    </source>
</reference>
<dbReference type="Gene3D" id="1.10.3720.10">
    <property type="entry name" value="MetI-like"/>
    <property type="match status" value="1"/>
</dbReference>
<comment type="subcellular location">
    <subcellularLocation>
        <location evidence="1 8">Cell membrane</location>
        <topology evidence="1 8">Multi-pass membrane protein</topology>
    </subcellularLocation>
</comment>
<keyword evidence="5 8" id="KW-0812">Transmembrane</keyword>
<dbReference type="SUPFAM" id="SSF161098">
    <property type="entry name" value="MetI-like"/>
    <property type="match status" value="1"/>
</dbReference>
<evidence type="ECO:0000256" key="3">
    <source>
        <dbReference type="ARBA" id="ARBA00022448"/>
    </source>
</evidence>
<evidence type="ECO:0000256" key="4">
    <source>
        <dbReference type="ARBA" id="ARBA00022475"/>
    </source>
</evidence>
<feature type="transmembrane region" description="Helical" evidence="8">
    <location>
        <begin position="253"/>
        <end position="274"/>
    </location>
</feature>
<dbReference type="RefSeq" id="WP_101289190.1">
    <property type="nucleotide sequence ID" value="NZ_FOUQ01000008.1"/>
</dbReference>
<dbReference type="InterPro" id="IPR000515">
    <property type="entry name" value="MetI-like"/>
</dbReference>
<feature type="transmembrane region" description="Helical" evidence="8">
    <location>
        <begin position="70"/>
        <end position="93"/>
    </location>
</feature>
<feature type="transmembrane region" description="Helical" evidence="8">
    <location>
        <begin position="100"/>
        <end position="124"/>
    </location>
</feature>
<dbReference type="PROSITE" id="PS50928">
    <property type="entry name" value="ABC_TM1"/>
    <property type="match status" value="1"/>
</dbReference>
<dbReference type="CDD" id="cd06261">
    <property type="entry name" value="TM_PBP2"/>
    <property type="match status" value="1"/>
</dbReference>
<accession>A0A1I4UHA2</accession>
<evidence type="ECO:0000259" key="9">
    <source>
        <dbReference type="PROSITE" id="PS50928"/>
    </source>
</evidence>
<comment type="caution">
    <text evidence="10">The sequence shown here is derived from an EMBL/GenBank/DDBJ whole genome shotgun (WGS) entry which is preliminary data.</text>
</comment>
<dbReference type="AlphaFoldDB" id="A0A1I4UHA2"/>
<evidence type="ECO:0000256" key="8">
    <source>
        <dbReference type="RuleBase" id="RU363032"/>
    </source>
</evidence>
<evidence type="ECO:0000256" key="7">
    <source>
        <dbReference type="ARBA" id="ARBA00023136"/>
    </source>
</evidence>
<organism evidence="10 11">
    <name type="scientific">Pleomorphomonas diazotrophica</name>
    <dbReference type="NCBI Taxonomy" id="1166257"/>
    <lineage>
        <taxon>Bacteria</taxon>
        <taxon>Pseudomonadati</taxon>
        <taxon>Pseudomonadota</taxon>
        <taxon>Alphaproteobacteria</taxon>
        <taxon>Hyphomicrobiales</taxon>
        <taxon>Pleomorphomonadaceae</taxon>
        <taxon>Pleomorphomonas</taxon>
    </lineage>
</organism>
<dbReference type="Pfam" id="PF00528">
    <property type="entry name" value="BPD_transp_1"/>
    <property type="match status" value="1"/>
</dbReference>
<feature type="transmembrane region" description="Helical" evidence="8">
    <location>
        <begin position="209"/>
        <end position="233"/>
    </location>
</feature>
<keyword evidence="7 8" id="KW-0472">Membrane</keyword>
<dbReference type="OrthoDB" id="2162374at2"/>
<comment type="similarity">
    <text evidence="2">Belongs to the binding-protein-dependent transport system permease family. CysTW subfamily.</text>
</comment>
<sequence>MIAALRSGVAGGRLSGLLLVALPVALLIWLVLWPVLQAIVGTVYFPGTGFSTASYAYFFTDAYSLRNLWLTLWVTALTSVLRVAVAMPIALYLRFRSGPVAALVQALALFPMFVPSVLVAYAFIRVLGPNGIVDTILVALHLPKLASPYLTPAGPIIGLVWDGLPLTLLLLLSGLGRVSIASVDAARDLGAGSFTLFTRIILPRIQSSIIVTLAFNVLGLFSAFTLPFLLGPASPEMMGPYMQRTFSDNADPLNATTQAVITFAFCAAFGLIYVRAIAKGRKAPA</sequence>
<keyword evidence="3 8" id="KW-0813">Transport</keyword>
<dbReference type="GO" id="GO:0005886">
    <property type="term" value="C:plasma membrane"/>
    <property type="evidence" value="ECO:0007669"/>
    <property type="project" value="UniProtKB-SubCell"/>
</dbReference>
<evidence type="ECO:0000256" key="6">
    <source>
        <dbReference type="ARBA" id="ARBA00022989"/>
    </source>
</evidence>
<dbReference type="GO" id="GO:0055085">
    <property type="term" value="P:transmembrane transport"/>
    <property type="evidence" value="ECO:0007669"/>
    <property type="project" value="InterPro"/>
</dbReference>
<keyword evidence="6 8" id="KW-1133">Transmembrane helix</keyword>
<dbReference type="InterPro" id="IPR035906">
    <property type="entry name" value="MetI-like_sf"/>
</dbReference>
<proteinExistence type="inferred from homology"/>
<evidence type="ECO:0000256" key="2">
    <source>
        <dbReference type="ARBA" id="ARBA00007069"/>
    </source>
</evidence>